<gene>
    <name evidence="1" type="primary">ORF60546</name>
</gene>
<organism evidence="1">
    <name type="scientific">Arion vulgaris</name>
    <dbReference type="NCBI Taxonomy" id="1028688"/>
    <lineage>
        <taxon>Eukaryota</taxon>
        <taxon>Metazoa</taxon>
        <taxon>Spiralia</taxon>
        <taxon>Lophotrochozoa</taxon>
        <taxon>Mollusca</taxon>
        <taxon>Gastropoda</taxon>
        <taxon>Heterobranchia</taxon>
        <taxon>Euthyneura</taxon>
        <taxon>Panpulmonata</taxon>
        <taxon>Eupulmonata</taxon>
        <taxon>Stylommatophora</taxon>
        <taxon>Helicina</taxon>
        <taxon>Arionoidea</taxon>
        <taxon>Arionidae</taxon>
        <taxon>Arion</taxon>
    </lineage>
</organism>
<proteinExistence type="predicted"/>
<name>A0A0B6ZGB0_9EUPU</name>
<accession>A0A0B6ZGB0</accession>
<feature type="non-terminal residue" evidence="1">
    <location>
        <position position="59"/>
    </location>
</feature>
<reference evidence="1" key="1">
    <citation type="submission" date="2014-12" db="EMBL/GenBank/DDBJ databases">
        <title>Insight into the proteome of Arion vulgaris.</title>
        <authorList>
            <person name="Aradska J."/>
            <person name="Bulat T."/>
            <person name="Smidak R."/>
            <person name="Sarate P."/>
            <person name="Gangsoo J."/>
            <person name="Sialana F."/>
            <person name="Bilban M."/>
            <person name="Lubec G."/>
        </authorList>
    </citation>
    <scope>NUCLEOTIDE SEQUENCE</scope>
    <source>
        <tissue evidence="1">Skin</tissue>
    </source>
</reference>
<sequence length="59" mass="7031">MKKEFIKYMYVRVTLKMFASPIKQKRVVGSIIETMFPKWEKMNYQTISLTPCRPNATLN</sequence>
<protein>
    <submittedName>
        <fullName evidence="1">Uncharacterized protein</fullName>
    </submittedName>
</protein>
<evidence type="ECO:0000313" key="1">
    <source>
        <dbReference type="EMBL" id="CEK66886.1"/>
    </source>
</evidence>
<dbReference type="AlphaFoldDB" id="A0A0B6ZGB0"/>
<dbReference type="EMBL" id="HACG01020021">
    <property type="protein sequence ID" value="CEK66886.1"/>
    <property type="molecule type" value="Transcribed_RNA"/>
</dbReference>